<sequence>MMLPMQMVPRRCLVCVSFESVALNCVLSGCCEPSLSVPLSRTENRHRAPVRPRLVPNPRRPDRANSVDRIPVVPVLLRF</sequence>
<dbReference type="AlphaFoldDB" id="A0A2M4DGK9"/>
<protein>
    <submittedName>
        <fullName evidence="2">Putative secreted protein</fullName>
    </submittedName>
</protein>
<proteinExistence type="predicted"/>
<reference evidence="2" key="1">
    <citation type="submission" date="2018-01" db="EMBL/GenBank/DDBJ databases">
        <title>An insight into the sialome of Amazonian anophelines.</title>
        <authorList>
            <person name="Ribeiro J.M."/>
            <person name="Scarpassa V."/>
            <person name="Calvo E."/>
        </authorList>
    </citation>
    <scope>NUCLEOTIDE SEQUENCE</scope>
</reference>
<feature type="region of interest" description="Disordered" evidence="1">
    <location>
        <begin position="42"/>
        <end position="62"/>
    </location>
</feature>
<organism evidence="2">
    <name type="scientific">Anopheles darlingi</name>
    <name type="common">Mosquito</name>
    <dbReference type="NCBI Taxonomy" id="43151"/>
    <lineage>
        <taxon>Eukaryota</taxon>
        <taxon>Metazoa</taxon>
        <taxon>Ecdysozoa</taxon>
        <taxon>Arthropoda</taxon>
        <taxon>Hexapoda</taxon>
        <taxon>Insecta</taxon>
        <taxon>Pterygota</taxon>
        <taxon>Neoptera</taxon>
        <taxon>Endopterygota</taxon>
        <taxon>Diptera</taxon>
        <taxon>Nematocera</taxon>
        <taxon>Culicoidea</taxon>
        <taxon>Culicidae</taxon>
        <taxon>Anophelinae</taxon>
        <taxon>Anopheles</taxon>
    </lineage>
</organism>
<accession>A0A2M4DGK9</accession>
<dbReference type="EMBL" id="GGFL01012451">
    <property type="protein sequence ID" value="MBW76629.1"/>
    <property type="molecule type" value="Transcribed_RNA"/>
</dbReference>
<evidence type="ECO:0000313" key="2">
    <source>
        <dbReference type="EMBL" id="MBW76629.1"/>
    </source>
</evidence>
<name>A0A2M4DGK9_ANODA</name>
<evidence type="ECO:0000256" key="1">
    <source>
        <dbReference type="SAM" id="MobiDB-lite"/>
    </source>
</evidence>